<dbReference type="Proteomes" id="UP001218188">
    <property type="component" value="Unassembled WGS sequence"/>
</dbReference>
<keyword evidence="2" id="KW-1185">Reference proteome</keyword>
<reference evidence="1" key="1">
    <citation type="submission" date="2023-03" db="EMBL/GenBank/DDBJ databases">
        <title>Massive genome expansion in bonnet fungi (Mycena s.s.) driven by repeated elements and novel gene families across ecological guilds.</title>
        <authorList>
            <consortium name="Lawrence Berkeley National Laboratory"/>
            <person name="Harder C.B."/>
            <person name="Miyauchi S."/>
            <person name="Viragh M."/>
            <person name="Kuo A."/>
            <person name="Thoen E."/>
            <person name="Andreopoulos B."/>
            <person name="Lu D."/>
            <person name="Skrede I."/>
            <person name="Drula E."/>
            <person name="Henrissat B."/>
            <person name="Morin E."/>
            <person name="Kohler A."/>
            <person name="Barry K."/>
            <person name="LaButti K."/>
            <person name="Morin E."/>
            <person name="Salamov A."/>
            <person name="Lipzen A."/>
            <person name="Mereny Z."/>
            <person name="Hegedus B."/>
            <person name="Baldrian P."/>
            <person name="Stursova M."/>
            <person name="Weitz H."/>
            <person name="Taylor A."/>
            <person name="Grigoriev I.V."/>
            <person name="Nagy L.G."/>
            <person name="Martin F."/>
            <person name="Kauserud H."/>
        </authorList>
    </citation>
    <scope>NUCLEOTIDE SEQUENCE</scope>
    <source>
        <strain evidence="1">CBHHK200</strain>
    </source>
</reference>
<accession>A0AAD6S8L3</accession>
<dbReference type="EMBL" id="JARJCM010000193">
    <property type="protein sequence ID" value="KAJ7023176.1"/>
    <property type="molecule type" value="Genomic_DNA"/>
</dbReference>
<proteinExistence type="predicted"/>
<comment type="caution">
    <text evidence="1">The sequence shown here is derived from an EMBL/GenBank/DDBJ whole genome shotgun (WGS) entry which is preliminary data.</text>
</comment>
<organism evidence="1 2">
    <name type="scientific">Mycena alexandri</name>
    <dbReference type="NCBI Taxonomy" id="1745969"/>
    <lineage>
        <taxon>Eukaryota</taxon>
        <taxon>Fungi</taxon>
        <taxon>Dikarya</taxon>
        <taxon>Basidiomycota</taxon>
        <taxon>Agaricomycotina</taxon>
        <taxon>Agaricomycetes</taxon>
        <taxon>Agaricomycetidae</taxon>
        <taxon>Agaricales</taxon>
        <taxon>Marasmiineae</taxon>
        <taxon>Mycenaceae</taxon>
        <taxon>Mycena</taxon>
    </lineage>
</organism>
<gene>
    <name evidence="1" type="ORF">C8F04DRAFT_1306240</name>
</gene>
<name>A0AAD6S8L3_9AGAR</name>
<evidence type="ECO:0000313" key="2">
    <source>
        <dbReference type="Proteomes" id="UP001218188"/>
    </source>
</evidence>
<protein>
    <submittedName>
        <fullName evidence="1">Uncharacterized protein</fullName>
    </submittedName>
</protein>
<dbReference type="AlphaFoldDB" id="A0AAD6S8L3"/>
<evidence type="ECO:0000313" key="1">
    <source>
        <dbReference type="EMBL" id="KAJ7023176.1"/>
    </source>
</evidence>
<sequence length="156" mass="17560">MDGKYVRLTPPSATELHQNGKPFAQFTPKNLYLLEGADPIILGRASSNPANYRMNDVDTGYLKVPNGQTALWARTRIALCEERHYRDGLLFHDASPLQPRLLSPLSEYFPLRTNSRLRLGVNGAFSVSILVDVIFQISDTDQSSLSKKRFIRDLPV</sequence>